<evidence type="ECO:0000256" key="3">
    <source>
        <dbReference type="ARBA" id="ARBA00022723"/>
    </source>
</evidence>
<evidence type="ECO:0000256" key="8">
    <source>
        <dbReference type="ARBA" id="ARBA00023204"/>
    </source>
</evidence>
<sequence length="210" mass="23729">MQETLVQKQTRAMKILRKLKKAYPKAGIVLNYKTSIQLLVAVILSAQATDEQVNKLTQELFKKYKTVDDFANANLHTFTREVARVNFYKNKARFIISSAKKIRDDYNGKLPRSIDEMVKLSGVARKTANIVLHEVYAVVQGIAVDTHVIRVSRNLGLTKEKNPDKIEQGLMALFPKKEWGSVAFLLQAYGRTVMKARGKASKDDILAGLY</sequence>
<keyword evidence="8" id="KW-0234">DNA repair</keyword>
<dbReference type="InterPro" id="IPR011257">
    <property type="entry name" value="DNA_glycosylase"/>
</dbReference>
<dbReference type="Gene3D" id="1.10.1670.10">
    <property type="entry name" value="Helix-hairpin-Helix base-excision DNA repair enzymes (C-terminal)"/>
    <property type="match status" value="1"/>
</dbReference>
<evidence type="ECO:0000313" key="12">
    <source>
        <dbReference type="Proteomes" id="UP000176770"/>
    </source>
</evidence>
<name>A0A1G2HG25_9BACT</name>
<evidence type="ECO:0000256" key="6">
    <source>
        <dbReference type="ARBA" id="ARBA00023004"/>
    </source>
</evidence>
<keyword evidence="5" id="KW-0378">Hydrolase</keyword>
<protein>
    <recommendedName>
        <fullName evidence="10">HhH-GPD domain-containing protein</fullName>
    </recommendedName>
</protein>
<gene>
    <name evidence="11" type="ORF">A3F94_00455</name>
</gene>
<dbReference type="FunFam" id="1.10.340.30:FF:000001">
    <property type="entry name" value="Endonuclease III"/>
    <property type="match status" value="1"/>
</dbReference>
<dbReference type="SMART" id="SM00478">
    <property type="entry name" value="ENDO3c"/>
    <property type="match status" value="1"/>
</dbReference>
<dbReference type="SUPFAM" id="SSF48150">
    <property type="entry name" value="DNA-glycosylase"/>
    <property type="match status" value="1"/>
</dbReference>
<comment type="similarity">
    <text evidence="1">Belongs to the Nth/MutY family.</text>
</comment>
<dbReference type="Pfam" id="PF00730">
    <property type="entry name" value="HhH-GPD"/>
    <property type="match status" value="1"/>
</dbReference>
<reference evidence="11 12" key="1">
    <citation type="journal article" date="2016" name="Nat. Commun.">
        <title>Thousands of microbial genomes shed light on interconnected biogeochemical processes in an aquifer system.</title>
        <authorList>
            <person name="Anantharaman K."/>
            <person name="Brown C.T."/>
            <person name="Hug L.A."/>
            <person name="Sharon I."/>
            <person name="Castelle C.J."/>
            <person name="Probst A.J."/>
            <person name="Thomas B.C."/>
            <person name="Singh A."/>
            <person name="Wilkins M.J."/>
            <person name="Karaoz U."/>
            <person name="Brodie E.L."/>
            <person name="Williams K.H."/>
            <person name="Hubbard S.S."/>
            <person name="Banfield J.F."/>
        </authorList>
    </citation>
    <scope>NUCLEOTIDE SEQUENCE [LARGE SCALE GENOMIC DNA]</scope>
</reference>
<evidence type="ECO:0000259" key="10">
    <source>
        <dbReference type="SMART" id="SM00478"/>
    </source>
</evidence>
<dbReference type="PANTHER" id="PTHR10359:SF18">
    <property type="entry name" value="ENDONUCLEASE III"/>
    <property type="match status" value="1"/>
</dbReference>
<keyword evidence="6" id="KW-0408">Iron</keyword>
<dbReference type="PIRSF" id="PIRSF001435">
    <property type="entry name" value="Nth"/>
    <property type="match status" value="1"/>
</dbReference>
<evidence type="ECO:0000256" key="2">
    <source>
        <dbReference type="ARBA" id="ARBA00022485"/>
    </source>
</evidence>
<dbReference type="AlphaFoldDB" id="A0A1G2HG25"/>
<dbReference type="STRING" id="1802165.A3F94_00455"/>
<dbReference type="InterPro" id="IPR023170">
    <property type="entry name" value="HhH_base_excis_C"/>
</dbReference>
<feature type="domain" description="HhH-GPD" evidence="10">
    <location>
        <begin position="44"/>
        <end position="192"/>
    </location>
</feature>
<dbReference type="InterPro" id="IPR003265">
    <property type="entry name" value="HhH-GPD_domain"/>
</dbReference>
<evidence type="ECO:0000256" key="7">
    <source>
        <dbReference type="ARBA" id="ARBA00023014"/>
    </source>
</evidence>
<keyword evidence="4" id="KW-0227">DNA damage</keyword>
<keyword evidence="7" id="KW-0411">Iron-sulfur</keyword>
<dbReference type="EMBL" id="MHOK01000023">
    <property type="protein sequence ID" value="OGZ61437.1"/>
    <property type="molecule type" value="Genomic_DNA"/>
</dbReference>
<evidence type="ECO:0000313" key="11">
    <source>
        <dbReference type="EMBL" id="OGZ61437.1"/>
    </source>
</evidence>
<dbReference type="PROSITE" id="PS01155">
    <property type="entry name" value="ENDONUCLEASE_III_2"/>
    <property type="match status" value="1"/>
</dbReference>
<evidence type="ECO:0000256" key="9">
    <source>
        <dbReference type="ARBA" id="ARBA00023295"/>
    </source>
</evidence>
<dbReference type="GO" id="GO:0019104">
    <property type="term" value="F:DNA N-glycosylase activity"/>
    <property type="evidence" value="ECO:0007669"/>
    <property type="project" value="TreeGrafter"/>
</dbReference>
<accession>A0A1G2HG25</accession>
<keyword evidence="9" id="KW-0326">Glycosidase</keyword>
<dbReference type="InterPro" id="IPR004036">
    <property type="entry name" value="Endonuclease-III-like_CS2"/>
</dbReference>
<dbReference type="Proteomes" id="UP000176770">
    <property type="component" value="Unassembled WGS sequence"/>
</dbReference>
<evidence type="ECO:0000256" key="4">
    <source>
        <dbReference type="ARBA" id="ARBA00022763"/>
    </source>
</evidence>
<dbReference type="GO" id="GO:0046872">
    <property type="term" value="F:metal ion binding"/>
    <property type="evidence" value="ECO:0007669"/>
    <property type="project" value="UniProtKB-KW"/>
</dbReference>
<organism evidence="11 12">
    <name type="scientific">Candidatus Spechtbacteria bacterium RIFCSPLOWO2_12_FULL_38_22</name>
    <dbReference type="NCBI Taxonomy" id="1802165"/>
    <lineage>
        <taxon>Bacteria</taxon>
        <taxon>Candidatus Spechtiibacteriota</taxon>
    </lineage>
</organism>
<proteinExistence type="inferred from homology"/>
<keyword evidence="3" id="KW-0479">Metal-binding</keyword>
<dbReference type="Gene3D" id="1.10.340.30">
    <property type="entry name" value="Hypothetical protein, domain 2"/>
    <property type="match status" value="1"/>
</dbReference>
<evidence type="ECO:0000256" key="1">
    <source>
        <dbReference type="ARBA" id="ARBA00008343"/>
    </source>
</evidence>
<dbReference type="CDD" id="cd00056">
    <property type="entry name" value="ENDO3c"/>
    <property type="match status" value="1"/>
</dbReference>
<comment type="caution">
    <text evidence="11">The sequence shown here is derived from an EMBL/GenBank/DDBJ whole genome shotgun (WGS) entry which is preliminary data.</text>
</comment>
<dbReference type="GO" id="GO:0051539">
    <property type="term" value="F:4 iron, 4 sulfur cluster binding"/>
    <property type="evidence" value="ECO:0007669"/>
    <property type="project" value="UniProtKB-KW"/>
</dbReference>
<dbReference type="PANTHER" id="PTHR10359">
    <property type="entry name" value="A/G-SPECIFIC ADENINE GLYCOSYLASE/ENDONUCLEASE III"/>
    <property type="match status" value="1"/>
</dbReference>
<dbReference type="GO" id="GO:0006285">
    <property type="term" value="P:base-excision repair, AP site formation"/>
    <property type="evidence" value="ECO:0007669"/>
    <property type="project" value="TreeGrafter"/>
</dbReference>
<evidence type="ECO:0000256" key="5">
    <source>
        <dbReference type="ARBA" id="ARBA00022801"/>
    </source>
</evidence>
<keyword evidence="2" id="KW-0004">4Fe-4S</keyword>